<protein>
    <submittedName>
        <fullName evidence="3">PRC-barrel domain containing protein</fullName>
    </submittedName>
</protein>
<feature type="domain" description="PRC-barrel" evidence="2">
    <location>
        <begin position="11"/>
        <end position="86"/>
    </location>
</feature>
<dbReference type="Proteomes" id="UP000422569">
    <property type="component" value="Chromosome"/>
</dbReference>
<organism evidence="3 4">
    <name type="scientific">Methylocystis parvus</name>
    <dbReference type="NCBI Taxonomy" id="134"/>
    <lineage>
        <taxon>Bacteria</taxon>
        <taxon>Pseudomonadati</taxon>
        <taxon>Pseudomonadota</taxon>
        <taxon>Alphaproteobacteria</taxon>
        <taxon>Hyphomicrobiales</taxon>
        <taxon>Methylocystaceae</taxon>
        <taxon>Methylocystis</taxon>
    </lineage>
</organism>
<accession>A0A6B8M0D5</accession>
<sequence length="140" mass="15198">MGMATQGGNLISSENVEGTAVYDPSGNKIGQIDHLMIDKVSGVIRYAIMTFGGFLGIGEGEHPLPWKAFKYDTNLGGYVTNVTADQLKNAPEYDETSWSNRDWESRLHQHFGSTPYWEEGGAAGMGSTSQNRGTDQTAGF</sequence>
<dbReference type="Pfam" id="PF05239">
    <property type="entry name" value="PRC"/>
    <property type="match status" value="1"/>
</dbReference>
<evidence type="ECO:0000313" key="4">
    <source>
        <dbReference type="Proteomes" id="UP000422569"/>
    </source>
</evidence>
<evidence type="ECO:0000259" key="2">
    <source>
        <dbReference type="Pfam" id="PF05239"/>
    </source>
</evidence>
<dbReference type="SUPFAM" id="SSF50346">
    <property type="entry name" value="PRC-barrel domain"/>
    <property type="match status" value="1"/>
</dbReference>
<dbReference type="PANTHER" id="PTHR36505">
    <property type="entry name" value="BLR1072 PROTEIN"/>
    <property type="match status" value="1"/>
</dbReference>
<gene>
    <name evidence="3" type="ORF">F7D14_12640</name>
</gene>
<keyword evidence="4" id="KW-1185">Reference proteome</keyword>
<dbReference type="KEGG" id="mpar:F7D14_12640"/>
<feature type="region of interest" description="Disordered" evidence="1">
    <location>
        <begin position="118"/>
        <end position="140"/>
    </location>
</feature>
<dbReference type="PANTHER" id="PTHR36505:SF1">
    <property type="entry name" value="BLR1072 PROTEIN"/>
    <property type="match status" value="1"/>
</dbReference>
<dbReference type="InterPro" id="IPR027275">
    <property type="entry name" value="PRC-brl_dom"/>
</dbReference>
<evidence type="ECO:0000313" key="3">
    <source>
        <dbReference type="EMBL" id="QGM98237.1"/>
    </source>
</evidence>
<dbReference type="Gene3D" id="2.30.30.240">
    <property type="entry name" value="PRC-barrel domain"/>
    <property type="match status" value="1"/>
</dbReference>
<dbReference type="AlphaFoldDB" id="A0A6B8M0D5"/>
<dbReference type="InterPro" id="IPR011033">
    <property type="entry name" value="PRC_barrel-like_sf"/>
</dbReference>
<feature type="compositionally biased region" description="Polar residues" evidence="1">
    <location>
        <begin position="126"/>
        <end position="140"/>
    </location>
</feature>
<reference evidence="3 4" key="1">
    <citation type="submission" date="2019-09" db="EMBL/GenBank/DDBJ databases">
        <title>Isolation and complete genome sequencing of Methylocystis species.</title>
        <authorList>
            <person name="Rumah B.L."/>
            <person name="Stead C.E."/>
            <person name="Stevens B.C."/>
            <person name="Minton N.P."/>
            <person name="Grosse-Honebrink A."/>
            <person name="Zhang Y."/>
        </authorList>
    </citation>
    <scope>NUCLEOTIDE SEQUENCE [LARGE SCALE GENOMIC DNA]</scope>
    <source>
        <strain evidence="3 4">BRCS2</strain>
    </source>
</reference>
<evidence type="ECO:0000256" key="1">
    <source>
        <dbReference type="SAM" id="MobiDB-lite"/>
    </source>
</evidence>
<dbReference type="EMBL" id="CP044331">
    <property type="protein sequence ID" value="QGM98237.1"/>
    <property type="molecule type" value="Genomic_DNA"/>
</dbReference>
<dbReference type="RefSeq" id="WP_040578745.1">
    <property type="nucleotide sequence ID" value="NZ_CP044331.1"/>
</dbReference>
<proteinExistence type="predicted"/>
<name>A0A6B8M0D5_9HYPH</name>